<proteinExistence type="predicted"/>
<organism evidence="2 3">
    <name type="scientific">Arenimonas soli</name>
    <dbReference type="NCBI Taxonomy" id="2269504"/>
    <lineage>
        <taxon>Bacteria</taxon>
        <taxon>Pseudomonadati</taxon>
        <taxon>Pseudomonadota</taxon>
        <taxon>Gammaproteobacteria</taxon>
        <taxon>Lysobacterales</taxon>
        <taxon>Lysobacteraceae</taxon>
        <taxon>Arenimonas</taxon>
    </lineage>
</organism>
<sequence>MLGAKMKIPALLAIGLLATPTLAQACSDPVVRTFTESLDSAEHVFVFRLSSLELTNDEAWPSSLRGRITLVRSLKGGEPAARNIEFVAGACCSIKLTVGRYYLAVSKVNSQTLSLVPGDQSVIDVTDGFTAGARSSPEALGPVVRFLSGEALPKDYPGEHRLSSTLSCPLPAVGT</sequence>
<dbReference type="EMBL" id="BMKC01000006">
    <property type="protein sequence ID" value="GGA88193.1"/>
    <property type="molecule type" value="Genomic_DNA"/>
</dbReference>
<evidence type="ECO:0000313" key="2">
    <source>
        <dbReference type="EMBL" id="GGA88193.1"/>
    </source>
</evidence>
<keyword evidence="3" id="KW-1185">Reference proteome</keyword>
<reference evidence="3" key="1">
    <citation type="journal article" date="2019" name="Int. J. Syst. Evol. Microbiol.">
        <title>The Global Catalogue of Microorganisms (GCM) 10K type strain sequencing project: providing services to taxonomists for standard genome sequencing and annotation.</title>
        <authorList>
            <consortium name="The Broad Institute Genomics Platform"/>
            <consortium name="The Broad Institute Genome Sequencing Center for Infectious Disease"/>
            <person name="Wu L."/>
            <person name="Ma J."/>
        </authorList>
    </citation>
    <scope>NUCLEOTIDE SEQUENCE [LARGE SCALE GENOMIC DNA]</scope>
    <source>
        <strain evidence="3">CGMCC 1.15905</strain>
    </source>
</reference>
<feature type="chain" id="PRO_5045157786" description="Lipoprotein" evidence="1">
    <location>
        <begin position="26"/>
        <end position="175"/>
    </location>
</feature>
<comment type="caution">
    <text evidence="2">The sequence shown here is derived from an EMBL/GenBank/DDBJ whole genome shotgun (WGS) entry which is preliminary data.</text>
</comment>
<evidence type="ECO:0000256" key="1">
    <source>
        <dbReference type="SAM" id="SignalP"/>
    </source>
</evidence>
<evidence type="ECO:0008006" key="4">
    <source>
        <dbReference type="Google" id="ProtNLM"/>
    </source>
</evidence>
<feature type="signal peptide" evidence="1">
    <location>
        <begin position="1"/>
        <end position="25"/>
    </location>
</feature>
<keyword evidence="1" id="KW-0732">Signal</keyword>
<name>A0ABQ1HU71_9GAMM</name>
<protein>
    <recommendedName>
        <fullName evidence="4">Lipoprotein</fullName>
    </recommendedName>
</protein>
<evidence type="ECO:0000313" key="3">
    <source>
        <dbReference type="Proteomes" id="UP000623419"/>
    </source>
</evidence>
<dbReference type="Proteomes" id="UP000623419">
    <property type="component" value="Unassembled WGS sequence"/>
</dbReference>
<accession>A0ABQ1HU71</accession>
<dbReference type="PROSITE" id="PS51257">
    <property type="entry name" value="PROKAR_LIPOPROTEIN"/>
    <property type="match status" value="1"/>
</dbReference>
<gene>
    <name evidence="2" type="ORF">GCM10011521_28200</name>
</gene>